<gene>
    <name evidence="2" type="ORF">UC35_21075</name>
</gene>
<keyword evidence="3" id="KW-1185">Reference proteome</keyword>
<evidence type="ECO:0000313" key="3">
    <source>
        <dbReference type="Proteomes" id="UP000070433"/>
    </source>
</evidence>
<dbReference type="EMBL" id="CP010951">
    <property type="protein sequence ID" value="AMO25630.1"/>
    <property type="molecule type" value="Genomic_DNA"/>
</dbReference>
<dbReference type="PATRIC" id="fig|94132.3.peg.4297"/>
<reference evidence="2 3" key="1">
    <citation type="journal article" date="2014" name="Int. J. Syst. Evol. Microbiol.">
        <title>Ramlibacter solisilvae sp. nov., isolated from forest soil, and emended description of the genus Ramlibacter.</title>
        <authorList>
            <person name="Lee H.J."/>
            <person name="Lee S.H."/>
            <person name="Lee S.S."/>
            <person name="Lee J.S."/>
            <person name="Kim Y."/>
            <person name="Kim S.C."/>
            <person name="Jeon C.O."/>
        </authorList>
    </citation>
    <scope>NUCLEOTIDE SEQUENCE [LARGE SCALE GENOMIC DNA]</scope>
    <source>
        <strain evidence="2 3">5-10</strain>
    </source>
</reference>
<organism evidence="2 3">
    <name type="scientific">Ramlibacter tataouinensis</name>
    <dbReference type="NCBI Taxonomy" id="94132"/>
    <lineage>
        <taxon>Bacteria</taxon>
        <taxon>Pseudomonadati</taxon>
        <taxon>Pseudomonadota</taxon>
        <taxon>Betaproteobacteria</taxon>
        <taxon>Burkholderiales</taxon>
        <taxon>Comamonadaceae</taxon>
        <taxon>Ramlibacter</taxon>
    </lineage>
</organism>
<feature type="region of interest" description="Disordered" evidence="1">
    <location>
        <begin position="66"/>
        <end position="93"/>
    </location>
</feature>
<sequence length="93" mass="9985">MRFALHMLPSKESAMRQALVLIAGTVFAATAWAHNCPNEMKAIDAKLATKPALSKDVADKVAKMRADGEAQHKAGKHDDSMKSLGEAKKLLGI</sequence>
<evidence type="ECO:0000313" key="2">
    <source>
        <dbReference type="EMBL" id="AMO25630.1"/>
    </source>
</evidence>
<dbReference type="AlphaFoldDB" id="A0A140HL97"/>
<name>A0A140HL97_9BURK</name>
<accession>A0A140HL97</accession>
<evidence type="ECO:0000256" key="1">
    <source>
        <dbReference type="SAM" id="MobiDB-lite"/>
    </source>
</evidence>
<protein>
    <submittedName>
        <fullName evidence="2">Signal peptide protein</fullName>
    </submittedName>
</protein>
<proteinExistence type="predicted"/>
<dbReference type="Proteomes" id="UP000070433">
    <property type="component" value="Chromosome"/>
</dbReference>